<dbReference type="PANTHER" id="PTHR11254">
    <property type="entry name" value="HECT DOMAIN UBIQUITIN-PROTEIN LIGASE"/>
    <property type="match status" value="1"/>
</dbReference>
<dbReference type="Pfam" id="PF06012">
    <property type="entry name" value="DUF908"/>
    <property type="match status" value="2"/>
</dbReference>
<dbReference type="OrthoDB" id="8068875at2759"/>
<dbReference type="PANTHER" id="PTHR11254:SF67">
    <property type="entry name" value="E3 UBIQUITIN-PROTEIN LIGASE HUWE1"/>
    <property type="match status" value="1"/>
</dbReference>
<evidence type="ECO:0000313" key="5">
    <source>
        <dbReference type="Proteomes" id="UP000504602"/>
    </source>
</evidence>
<accession>A0A8N5F101</accession>
<dbReference type="SUPFAM" id="SSF48371">
    <property type="entry name" value="ARM repeat"/>
    <property type="match status" value="1"/>
</dbReference>
<dbReference type="InterPro" id="IPR010309">
    <property type="entry name" value="E3_Ub_ligase_DUF908"/>
</dbReference>
<dbReference type="InterPro" id="IPR010314">
    <property type="entry name" value="E3_Ub_ligase_DUF913"/>
</dbReference>
<feature type="non-terminal residue" evidence="6">
    <location>
        <position position="955"/>
    </location>
</feature>
<evidence type="ECO:0000256" key="1">
    <source>
        <dbReference type="ARBA" id="ARBA00022679"/>
    </source>
</evidence>
<dbReference type="Pfam" id="PF06025">
    <property type="entry name" value="DUF913"/>
    <property type="match status" value="2"/>
</dbReference>
<dbReference type="GO" id="GO:0061630">
    <property type="term" value="F:ubiquitin protein ligase activity"/>
    <property type="evidence" value="ECO:0007669"/>
    <property type="project" value="TreeGrafter"/>
</dbReference>
<dbReference type="RefSeq" id="XP_030921529.1">
    <property type="nucleotide sequence ID" value="XM_031065669.1"/>
</dbReference>
<dbReference type="GO" id="GO:0005634">
    <property type="term" value="C:nucleus"/>
    <property type="evidence" value="ECO:0007669"/>
    <property type="project" value="TreeGrafter"/>
</dbReference>
<keyword evidence="5" id="KW-1185">Reference proteome</keyword>
<sequence length="955" mass="105529">MLACDRPERQPLKALLLALLNFTALLIEYSFSRHLYSSIEHLTTLLASSDMHVVLAVLNLLYVFSKRSNYITRLGSERRGPLLARLQHLAESWGGKENGFGLAECCRDLHMMKYPPSATTLHFEFYAEPGVEVKVDKRATSTTLHYIHIEQLDKISESPSEIMESLTKMYSIPKDKQMLLFTHIRLAHGFSNHKKRLQAVQARLHAISILVYSNALQESANSILYNGLIEELVDVLQITDKQLMLSHHLSFCVFPHRCRAAHQGLECPSRVPRVSLPCPSRVPRVSLTCPSCIPRVSLMCPSRVPHVSLMYPSRVPYVSLACPSLSSIIDCTGTASYHGFLPVLVRNCIQAMIDPSMEPYPHQFATALFSFLYHLASYDAGGEALVSCGMMEALLKVIKFLGDNQDQITFVTRAVRVVDLITNLDMAAFQSHSGLSIFIYRLEHEVDLCRRECPFVIKPKVQRPPAATLPEGEDMETDMEVTDVAMESSPGPSAEARQDPVPPTPPAVPSTSAATPSPRGGVQCIPQRAALLKSMLNFLKKAIQDPAFSDGIRHVMDGSLPTSLKHIISNAEYYGPSLFLLATEVVTVFVFQEPSLLSSLQDNGLTDVMLHALLIKDVPATREVLGSLPNVFSALCLNARGLQSFVQCQPFERLFKVLLSPDYLPAMRRRWGRWGDWGHWGYCRHWGVVGTEERIPIPLMDYILNVMKFVESILSNNTTDDHCQEFVAQRGLRPLVTILGLPNLPVDFPTSAACQAVPAQGLLEGMGLEGEPLAPMETDEPSASDPKAKAKITPAMAARIKQIKPLLSASSRLGRALAELFGLLVSRTFNWALSMGGKVPVGEGLEHPDLPDGTGEFLDAWLMLVEKMVNPSTVLESPHALPAKAPPHGHPPFSALRFLVVTQKVWEAADVLIKAAVPLTTSDTKTVSEWISQMATLPQASNLATRILLLTLLFE</sequence>
<dbReference type="GO" id="GO:0006284">
    <property type="term" value="P:base-excision repair"/>
    <property type="evidence" value="ECO:0007669"/>
    <property type="project" value="TreeGrafter"/>
</dbReference>
<feature type="domain" description="DUF908" evidence="3">
    <location>
        <begin position="13"/>
        <end position="132"/>
    </location>
</feature>
<evidence type="ECO:0000313" key="6">
    <source>
        <dbReference type="RefSeq" id="XP_030921529.1"/>
    </source>
</evidence>
<name>A0A8N5F101_GEOFO</name>
<dbReference type="GO" id="GO:0007030">
    <property type="term" value="P:Golgi organization"/>
    <property type="evidence" value="ECO:0007669"/>
    <property type="project" value="TreeGrafter"/>
</dbReference>
<feature type="domain" description="DUF913" evidence="4">
    <location>
        <begin position="412"/>
        <end position="668"/>
    </location>
</feature>
<keyword evidence="1" id="KW-0808">Transferase</keyword>
<reference evidence="6" key="1">
    <citation type="submission" date="2025-08" db="UniProtKB">
        <authorList>
            <consortium name="RefSeq"/>
        </authorList>
    </citation>
    <scope>IDENTIFICATION</scope>
</reference>
<feature type="domain" description="DUF913" evidence="4">
    <location>
        <begin position="698"/>
        <end position="747"/>
    </location>
</feature>
<dbReference type="GO" id="GO:0061025">
    <property type="term" value="P:membrane fusion"/>
    <property type="evidence" value="ECO:0007669"/>
    <property type="project" value="TreeGrafter"/>
</dbReference>
<feature type="region of interest" description="Disordered" evidence="2">
    <location>
        <begin position="484"/>
        <end position="520"/>
    </location>
</feature>
<evidence type="ECO:0000256" key="2">
    <source>
        <dbReference type="SAM" id="MobiDB-lite"/>
    </source>
</evidence>
<organism evidence="5 6">
    <name type="scientific">Geospiza fortis</name>
    <name type="common">Medium ground-finch</name>
    <dbReference type="NCBI Taxonomy" id="48883"/>
    <lineage>
        <taxon>Eukaryota</taxon>
        <taxon>Metazoa</taxon>
        <taxon>Chordata</taxon>
        <taxon>Craniata</taxon>
        <taxon>Vertebrata</taxon>
        <taxon>Euteleostomi</taxon>
        <taxon>Archelosauria</taxon>
        <taxon>Archosauria</taxon>
        <taxon>Dinosauria</taxon>
        <taxon>Saurischia</taxon>
        <taxon>Theropoda</taxon>
        <taxon>Coelurosauria</taxon>
        <taxon>Aves</taxon>
        <taxon>Neognathae</taxon>
        <taxon>Neoaves</taxon>
        <taxon>Telluraves</taxon>
        <taxon>Australaves</taxon>
        <taxon>Passeriformes</taxon>
        <taxon>Thraupidae</taxon>
        <taxon>Geospiza</taxon>
    </lineage>
</organism>
<dbReference type="GO" id="GO:0006511">
    <property type="term" value="P:ubiquitin-dependent protein catabolic process"/>
    <property type="evidence" value="ECO:0007669"/>
    <property type="project" value="TreeGrafter"/>
</dbReference>
<dbReference type="GO" id="GO:0000209">
    <property type="term" value="P:protein polyubiquitination"/>
    <property type="evidence" value="ECO:0007669"/>
    <property type="project" value="TreeGrafter"/>
</dbReference>
<evidence type="ECO:0000259" key="4">
    <source>
        <dbReference type="Pfam" id="PF06025"/>
    </source>
</evidence>
<proteinExistence type="predicted"/>
<protein>
    <submittedName>
        <fullName evidence="6">E3 ubiquitin-protein ligase HUWE1</fullName>
    </submittedName>
</protein>
<gene>
    <name evidence="6" type="primary">LOC102042271</name>
</gene>
<dbReference type="InterPro" id="IPR016024">
    <property type="entry name" value="ARM-type_fold"/>
</dbReference>
<dbReference type="AlphaFoldDB" id="A0A8N5F101"/>
<dbReference type="Proteomes" id="UP000504602">
    <property type="component" value="Unplaced"/>
</dbReference>
<dbReference type="InterPro" id="IPR050409">
    <property type="entry name" value="E3_ubiq-protein_ligase"/>
</dbReference>
<feature type="domain" description="DUF908" evidence="3">
    <location>
        <begin position="137"/>
        <end position="240"/>
    </location>
</feature>
<evidence type="ECO:0000259" key="3">
    <source>
        <dbReference type="Pfam" id="PF06012"/>
    </source>
</evidence>
<dbReference type="GeneID" id="102042271"/>
<feature type="compositionally biased region" description="Low complexity" evidence="2">
    <location>
        <begin position="509"/>
        <end position="518"/>
    </location>
</feature>
<dbReference type="GO" id="GO:0000139">
    <property type="term" value="C:Golgi membrane"/>
    <property type="evidence" value="ECO:0007669"/>
    <property type="project" value="TreeGrafter"/>
</dbReference>